<evidence type="ECO:0000256" key="5">
    <source>
        <dbReference type="SAM" id="Coils"/>
    </source>
</evidence>
<feature type="transmembrane region" description="Helical" evidence="7">
    <location>
        <begin position="2429"/>
        <end position="2450"/>
    </location>
</feature>
<evidence type="ECO:0000256" key="2">
    <source>
        <dbReference type="ARBA" id="ARBA00022692"/>
    </source>
</evidence>
<keyword evidence="2 7" id="KW-0812">Transmembrane</keyword>
<dbReference type="GO" id="GO:0006816">
    <property type="term" value="P:calcium ion transport"/>
    <property type="evidence" value="ECO:0007669"/>
    <property type="project" value="InterPro"/>
</dbReference>
<proteinExistence type="predicted"/>
<dbReference type="InterPro" id="IPR015925">
    <property type="entry name" value="Ryanodine_IP3_receptor"/>
</dbReference>
<feature type="transmembrane region" description="Helical" evidence="7">
    <location>
        <begin position="2495"/>
        <end position="2523"/>
    </location>
</feature>
<dbReference type="OMA" id="TWITENN"/>
<feature type="region of interest" description="Disordered" evidence="6">
    <location>
        <begin position="322"/>
        <end position="353"/>
    </location>
</feature>
<feature type="coiled-coil region" evidence="5">
    <location>
        <begin position="654"/>
        <end position="681"/>
    </location>
</feature>
<dbReference type="GO" id="GO:0016020">
    <property type="term" value="C:membrane"/>
    <property type="evidence" value="ECO:0007669"/>
    <property type="project" value="UniProtKB-SubCell"/>
</dbReference>
<evidence type="ECO:0000256" key="6">
    <source>
        <dbReference type="SAM" id="MobiDB-lite"/>
    </source>
</evidence>
<feature type="domain" description="MIR" evidence="9">
    <location>
        <begin position="395"/>
        <end position="476"/>
    </location>
</feature>
<keyword evidence="5" id="KW-0175">Coiled coil</keyword>
<keyword evidence="12" id="KW-1185">Reference proteome</keyword>
<gene>
    <name evidence="11" type="ORF">POCTA_138.1.T0480073</name>
</gene>
<reference evidence="11" key="1">
    <citation type="submission" date="2021-01" db="EMBL/GenBank/DDBJ databases">
        <authorList>
            <consortium name="Genoscope - CEA"/>
            <person name="William W."/>
        </authorList>
    </citation>
    <scope>NUCLEOTIDE SEQUENCE</scope>
</reference>
<evidence type="ECO:0000259" key="10">
    <source>
        <dbReference type="Pfam" id="PF08454"/>
    </source>
</evidence>
<dbReference type="PANTHER" id="PTHR13715">
    <property type="entry name" value="RYANODINE RECEPTOR AND IP3 RECEPTOR"/>
    <property type="match status" value="1"/>
</dbReference>
<keyword evidence="3 7" id="KW-1133">Transmembrane helix</keyword>
<evidence type="ECO:0000313" key="12">
    <source>
        <dbReference type="Proteomes" id="UP000683925"/>
    </source>
</evidence>
<feature type="domain" description="Ion transport" evidence="8">
    <location>
        <begin position="2495"/>
        <end position="2694"/>
    </location>
</feature>
<feature type="transmembrane region" description="Helical" evidence="7">
    <location>
        <begin position="2666"/>
        <end position="2687"/>
    </location>
</feature>
<feature type="transmembrane region" description="Helical" evidence="7">
    <location>
        <begin position="2544"/>
        <end position="2565"/>
    </location>
</feature>
<dbReference type="OrthoDB" id="294483at2759"/>
<keyword evidence="4 7" id="KW-0472">Membrane</keyword>
<dbReference type="InterPro" id="IPR013662">
    <property type="entry name" value="RIH_assoc-dom"/>
</dbReference>
<dbReference type="InterPro" id="IPR005821">
    <property type="entry name" value="Ion_trans_dom"/>
</dbReference>
<evidence type="ECO:0000259" key="8">
    <source>
        <dbReference type="Pfam" id="PF00520"/>
    </source>
</evidence>
<evidence type="ECO:0000256" key="7">
    <source>
        <dbReference type="SAM" id="Phobius"/>
    </source>
</evidence>
<feature type="domain" description="RyR/IP3R Homology associated" evidence="10">
    <location>
        <begin position="1974"/>
        <end position="2069"/>
    </location>
</feature>
<organism evidence="11 12">
    <name type="scientific">Paramecium octaurelia</name>
    <dbReference type="NCBI Taxonomy" id="43137"/>
    <lineage>
        <taxon>Eukaryota</taxon>
        <taxon>Sar</taxon>
        <taxon>Alveolata</taxon>
        <taxon>Ciliophora</taxon>
        <taxon>Intramacronucleata</taxon>
        <taxon>Oligohymenophorea</taxon>
        <taxon>Peniculida</taxon>
        <taxon>Parameciidae</taxon>
        <taxon>Paramecium</taxon>
    </lineage>
</organism>
<evidence type="ECO:0000256" key="1">
    <source>
        <dbReference type="ARBA" id="ARBA00004141"/>
    </source>
</evidence>
<dbReference type="PANTHER" id="PTHR13715:SF99">
    <property type="entry name" value="INOSITOL 1,4,5-TRISPHOSPHATE RECEPTOR-LIKE PROTEIN A"/>
    <property type="match status" value="1"/>
</dbReference>
<evidence type="ECO:0000256" key="3">
    <source>
        <dbReference type="ARBA" id="ARBA00022989"/>
    </source>
</evidence>
<comment type="subcellular location">
    <subcellularLocation>
        <location evidence="1">Membrane</location>
        <topology evidence="1">Multi-pass membrane protein</topology>
    </subcellularLocation>
</comment>
<sequence>MNPEPITYSSLIVLNMSAFPNLSLYSNGFSTQNFNLRSFHQLRGDLDQDYQNCVFRILPVLNYKAQDDLLCQFKDSSFNELEKFDQSQRKHKIQTILHNLENELTSNISLTKKLAGTPLVFSSSIFHLVHVSSLKFLALDDQNLEALQFKLIDFPNNNTLLKFNPCLNFQKLRTNQVYSGDVVCISANKQVCNRTANLFTDYWGLNYYELQDEPQKYEDEVCRAKVIASVEDQTQWRIKIFQTQQDNEEALFVGDVAIFHLPELNLYLTAKKTQDIQEKVKEILDRNTVDDISNVIQDKFTYTKQQTLFPGQQQPAISRQVSEEVGRNESKNYKSDSQNSHIYEKQRSMQSRSSQVIQASKNIREIDKALYSELKLFFSNFVGNKQDKITIPFSAYWRIESENFSGGEVKWDKCYRIRHFQTGQYLDVNIMRQVKLTEQVTKNTLFQFVPVKKNSKFVDKESYFLIKHFLTGSYLNLRNEPDIPYGSVCITQDIDLINCIKFRKTDYEDIWEKRFLVFLVPILKEAISYFEIVQPLTSIACMKKSEVQERIEFYYLFEKLNSLLEILNQFMYNKLVSNIQTTQDFSFVSQNRQDILRDENILPLLIWLICKTFPNPDEKVEGTEQNLICDLYGEHSIILRVQNMIQQQLDKTNDAAYEKKVQKLKEQLEENHRKRKRLLQLKLFQTIKIACHNNQQNQEILMKYFKHFEKQITHDYICTTICQCITNNYQILSQLNKQEIANDMKSTMNVNTADQKNQKSQSTILSRLLDVLSKSDQLLPDLMHFLSETCEANGEPVFNNQEYLLNSIQLLNQKVKNDQGEEKIYMHLEPIQESEGNYKEFYITYRTSNKTYVTRMLNEFLNDYQQFKEVDHLYVVQYNFLIEQLAFFSNICFHRNTAARELISKTFTYSILLSYAEQKNDQEDSFNGEYHFVNKQVRAYFFRMIRTLYIDREPYTTTPKPELVRILEEKSTQKTLFLFDEVSSQKHEKGGFDIQKLKLKMLIYLEVQSEKLDLNLGEETVYNLETLEIIKILELMLKFELFWKRDVEGPIQKKNSNKRGASLFNKISENGMGLKEIDRLITVLAKILEYDHQYFKCLANAKIKRNWQAENEKDKGFMKFNISGISQVFEKETKDKDEQLQSNQNFRQVKQQDTEVVNDSLFKKMKNLTKVLQRYNNKTFTLRENKEEDYQVLIKIQICQIFSYLMDVSQDYWIDNAIEFYKSLQQNKQLNDEVKEEDLIKLFPEEILMSGEQWIDKPESDRRLNRTSAPVLKTFDEVLRRPFIEVLLISLYFSRNPQLENQIVELIQRFARQKKEFLQHFENIQILDTNESQQLFDVWVQMTQILKNNVQRSQTWITENNRIMHQTLQCLWKIDSIFQQTESVSLKLKQQIFEHIGGYEVLIELINKALTVIDQKSFPPDLIILLKHTMNIMAYFAKDNERNALTVYRKVVKKIIQNSNQNIGQISLICSLFEKKPTLYGQLGQQEYDYFIALIKQHGRYPEFLQFYLEIIKVTEIYSKKSVDMFEIIIEKLTEPMSLSPDSEYENPLYPFQESRKMTDFFDYTPNKAKYQLFFINIVSKCLAKKIRASLISQAIEFLKLQDLLEQTLIVTQRILGCIKQKEKPHPDDIQLQSDYWNIIKTMVFHKPETLDELMFPYNSETLNKILTDEHKVIKQKDQFIPQNLNYLFDSLLPVVNRYNELLQNALLSSEKDQHQISEFVSFFLENLDKMFFLAPAELTNNKQRLKTISDLGQSFNIQIPIKFFQADPNISQDEKTADMLTNYQITQENSAISQFRKKYFGQEFVKDLVKKESLKLSNSIWTIQNMFKDDRKQEVKDLLLTNSDIIVKILTYLEFWKTNGASRENIIFILKVLSAILKDTENELYERQVLFNRMNVTQILIVLLCESELEPVYMGTIMSFMILLLKNGNQNVQKTAYEYFLSNTQCEKFFKQLKNVFDIQILSMSRAHKLNYQENKLVCKALKLIQLFCEGHNQDLQNYMRSQSNQKNSFDLVSQIVLLLSTFLISKGNYESVLQCFETLTELIQGPCKQNQQALLKSNLLEYVVLILSEDEKIFEQSNEYFKYDGEKQYRLAIHPGQLARLKFKCLNCLVSLLECCDPQNSDIARLVRVIPLNVLTNNLTRVYKIFKNSFGAVYKDEMFKRAENEITNDEPAVNQEFIIENGFYIFLLMQQFLGNQKAKQLLYEDNEMNDVLNEFSENNNKKEVNAIANIFSGLGNIAKMGGNLIGQLGLAQKSEEELRQEKLLQEKLEQKELTKNAIKFFRQNTCSIDMIRDQKLYTIYFPKLPFCNLPKSARLEFHDQVDRTSSKTKLTYLMERANFLIKVMEYEEKLNQVFAKNPIFAFFATSGKLWENCAFVTTLVINLIVLLSYSQSFYNESQSGQTGDLVYERLQDPRLLEYKDFIWTPHLIQGLGITMLVFSSLIVFFFLVKRAPLKVDHIWEDYQKPKTVMKMIWQLSVRGIKSLFILLQDPDILYYFIYIIAGIVGLTVHPFFFAFHLMDFLKLEQLKTVLDAIWGPRQEIGLALLLLAVVEYYVGILGFVIFFNDYPIVDGTSCRILPDNDHIICERGCSTMWQCIFMSFDLTFKFTGALGSGIMDYDTITGITQSYDMVVNGWDRVTYSQNEYDGVDHRFTSNYFSRFVFDNAVNIVLVMIMLNMIQGIIVDTFGSLREKLQERIKDQTMKCFICGITREKFEKNDEGGGMGFQEHIELEHYMWNYIYYYAYLKHKDENDYNGNESYIKSKIDIKDISWMPIKRARFAEEDMDDQQKGNEIQEAIEMKMKGMNDSLEKIQDRMKHIIDIINNQPVSMTETYHG</sequence>
<name>A0A8S1UQ95_PAROT</name>
<protein>
    <submittedName>
        <fullName evidence="11">Uncharacterized protein</fullName>
    </submittedName>
</protein>
<dbReference type="Pfam" id="PF00520">
    <property type="entry name" value="Ion_trans"/>
    <property type="match status" value="1"/>
</dbReference>
<feature type="compositionally biased region" description="Basic and acidic residues" evidence="6">
    <location>
        <begin position="322"/>
        <end position="334"/>
    </location>
</feature>
<dbReference type="Proteomes" id="UP000683925">
    <property type="component" value="Unassembled WGS sequence"/>
</dbReference>
<dbReference type="InterPro" id="IPR016093">
    <property type="entry name" value="MIR_motif"/>
</dbReference>
<accession>A0A8S1UQ95</accession>
<dbReference type="GO" id="GO:0005216">
    <property type="term" value="F:monoatomic ion channel activity"/>
    <property type="evidence" value="ECO:0007669"/>
    <property type="project" value="InterPro"/>
</dbReference>
<evidence type="ECO:0000259" key="9">
    <source>
        <dbReference type="Pfam" id="PF02815"/>
    </source>
</evidence>
<comment type="caution">
    <text evidence="11">The sequence shown here is derived from an EMBL/GenBank/DDBJ whole genome shotgun (WGS) entry which is preliminary data.</text>
</comment>
<dbReference type="Pfam" id="PF02815">
    <property type="entry name" value="MIR"/>
    <property type="match status" value="1"/>
</dbReference>
<dbReference type="Pfam" id="PF08454">
    <property type="entry name" value="RIH_assoc"/>
    <property type="match status" value="1"/>
</dbReference>
<evidence type="ECO:0000256" key="4">
    <source>
        <dbReference type="ARBA" id="ARBA00023136"/>
    </source>
</evidence>
<dbReference type="EMBL" id="CAJJDP010000048">
    <property type="protein sequence ID" value="CAD8166273.1"/>
    <property type="molecule type" value="Genomic_DNA"/>
</dbReference>
<evidence type="ECO:0000313" key="11">
    <source>
        <dbReference type="EMBL" id="CAD8166273.1"/>
    </source>
</evidence>